<keyword evidence="3" id="KW-0804">Transcription</keyword>
<dbReference type="Pfam" id="PF13377">
    <property type="entry name" value="Peripla_BP_3"/>
    <property type="match status" value="1"/>
</dbReference>
<dbReference type="InterPro" id="IPR010982">
    <property type="entry name" value="Lambda_DNA-bd_dom_sf"/>
</dbReference>
<dbReference type="PANTHER" id="PTHR30146:SF109">
    <property type="entry name" value="HTH-TYPE TRANSCRIPTIONAL REGULATOR GALS"/>
    <property type="match status" value="1"/>
</dbReference>
<dbReference type="GO" id="GO:0003700">
    <property type="term" value="F:DNA-binding transcription factor activity"/>
    <property type="evidence" value="ECO:0007669"/>
    <property type="project" value="TreeGrafter"/>
</dbReference>
<dbReference type="Gene3D" id="1.10.260.40">
    <property type="entry name" value="lambda repressor-like DNA-binding domains"/>
    <property type="match status" value="1"/>
</dbReference>
<dbReference type="AlphaFoldDB" id="A0A087AG30"/>
<dbReference type="Gene3D" id="3.40.50.2300">
    <property type="match status" value="2"/>
</dbReference>
<proteinExistence type="predicted"/>
<dbReference type="PROSITE" id="PS00356">
    <property type="entry name" value="HTH_LACI_1"/>
    <property type="match status" value="1"/>
</dbReference>
<evidence type="ECO:0000256" key="2">
    <source>
        <dbReference type="ARBA" id="ARBA00023125"/>
    </source>
</evidence>
<accession>A0A087AG30</accession>
<dbReference type="eggNOG" id="COG1609">
    <property type="taxonomic scope" value="Bacteria"/>
</dbReference>
<organism evidence="5 6">
    <name type="scientific">Bifidobacterium cuniculi</name>
    <dbReference type="NCBI Taxonomy" id="1688"/>
    <lineage>
        <taxon>Bacteria</taxon>
        <taxon>Bacillati</taxon>
        <taxon>Actinomycetota</taxon>
        <taxon>Actinomycetes</taxon>
        <taxon>Bifidobacteriales</taxon>
        <taxon>Bifidobacteriaceae</taxon>
        <taxon>Bifidobacterium</taxon>
    </lineage>
</organism>
<dbReference type="SMART" id="SM00354">
    <property type="entry name" value="HTH_LACI"/>
    <property type="match status" value="1"/>
</dbReference>
<dbReference type="RefSeq" id="WP_033517914.1">
    <property type="nucleotide sequence ID" value="NZ_JGYV01000032.1"/>
</dbReference>
<keyword evidence="6" id="KW-1185">Reference proteome</keyword>
<dbReference type="EMBL" id="JGYV01000032">
    <property type="protein sequence ID" value="KFI57730.1"/>
    <property type="molecule type" value="Genomic_DNA"/>
</dbReference>
<dbReference type="STRING" id="1688.BCUN_2209"/>
<dbReference type="SUPFAM" id="SSF53822">
    <property type="entry name" value="Periplasmic binding protein-like I"/>
    <property type="match status" value="1"/>
</dbReference>
<dbReference type="CDD" id="cd01392">
    <property type="entry name" value="HTH_LacI"/>
    <property type="match status" value="1"/>
</dbReference>
<evidence type="ECO:0000256" key="1">
    <source>
        <dbReference type="ARBA" id="ARBA00023015"/>
    </source>
</evidence>
<evidence type="ECO:0000259" key="4">
    <source>
        <dbReference type="PROSITE" id="PS50932"/>
    </source>
</evidence>
<dbReference type="PANTHER" id="PTHR30146">
    <property type="entry name" value="LACI-RELATED TRANSCRIPTIONAL REPRESSOR"/>
    <property type="match status" value="1"/>
</dbReference>
<feature type="domain" description="HTH lacI-type" evidence="4">
    <location>
        <begin position="5"/>
        <end position="60"/>
    </location>
</feature>
<reference evidence="5 6" key="1">
    <citation type="submission" date="2014-03" db="EMBL/GenBank/DDBJ databases">
        <title>Genomics of Bifidobacteria.</title>
        <authorList>
            <person name="Ventura M."/>
            <person name="Milani C."/>
            <person name="Lugli G.A."/>
        </authorList>
    </citation>
    <scope>NUCLEOTIDE SEQUENCE [LARGE SCALE GENOMIC DNA]</scope>
    <source>
        <strain evidence="5 6">LMG 10738</strain>
    </source>
</reference>
<dbReference type="CDD" id="cd06267">
    <property type="entry name" value="PBP1_LacI_sugar_binding-like"/>
    <property type="match status" value="1"/>
</dbReference>
<dbReference type="Proteomes" id="UP000029067">
    <property type="component" value="Unassembled WGS sequence"/>
</dbReference>
<keyword evidence="2" id="KW-0238">DNA-binding</keyword>
<protein>
    <submittedName>
        <fullName evidence="5">LacI family transcriptional regulator</fullName>
    </submittedName>
</protein>
<dbReference type="GO" id="GO:0000976">
    <property type="term" value="F:transcription cis-regulatory region binding"/>
    <property type="evidence" value="ECO:0007669"/>
    <property type="project" value="TreeGrafter"/>
</dbReference>
<evidence type="ECO:0000313" key="6">
    <source>
        <dbReference type="Proteomes" id="UP000029067"/>
    </source>
</evidence>
<dbReference type="PROSITE" id="PS50932">
    <property type="entry name" value="HTH_LACI_2"/>
    <property type="match status" value="1"/>
</dbReference>
<sequence>MARRVTLRDVAKDAGVSVTTASLVLNKRHSRLSEETRRLVFEAAERLKYVPNQSARSLVTKNTMLVTLIVPDIENLFFASLARCLEEECQQQGYSLIIANSDDSRETEHALIGQIVARGVDGVFLIPARESFGRLDELQADVASIACPVTLLDRMVTGGWCDGVGFDNRHGGSLAAQCLIDAGHTRIGCIAGEGNANRRRQGFVDTLAAAGISLDPRLDVVGNYRFDSGFAAAYAMAQAGATAVFCCNDLMAAGMLRRLGELGLRVPEDMSIIGYDNILARFGMPIEVTTVEQHVESLAAESWRMLYARILEHAGDDDARPWLSEPQTKLLEPRLINRGTVKVLRGCRQGEE</sequence>
<dbReference type="OrthoDB" id="37081at2"/>
<keyword evidence="1" id="KW-0805">Transcription regulation</keyword>
<dbReference type="InterPro" id="IPR000843">
    <property type="entry name" value="HTH_LacI"/>
</dbReference>
<gene>
    <name evidence="5" type="ORF">BCUN_2209</name>
</gene>
<comment type="caution">
    <text evidence="5">The sequence shown here is derived from an EMBL/GenBank/DDBJ whole genome shotgun (WGS) entry which is preliminary data.</text>
</comment>
<evidence type="ECO:0000313" key="5">
    <source>
        <dbReference type="EMBL" id="KFI57730.1"/>
    </source>
</evidence>
<name>A0A087AG30_9BIFI</name>
<dbReference type="InterPro" id="IPR046335">
    <property type="entry name" value="LacI/GalR-like_sensor"/>
</dbReference>
<dbReference type="SUPFAM" id="SSF47413">
    <property type="entry name" value="lambda repressor-like DNA-binding domains"/>
    <property type="match status" value="1"/>
</dbReference>
<dbReference type="Pfam" id="PF00356">
    <property type="entry name" value="LacI"/>
    <property type="match status" value="1"/>
</dbReference>
<dbReference type="InterPro" id="IPR028082">
    <property type="entry name" value="Peripla_BP_I"/>
</dbReference>
<evidence type="ECO:0000256" key="3">
    <source>
        <dbReference type="ARBA" id="ARBA00023163"/>
    </source>
</evidence>